<proteinExistence type="predicted"/>
<dbReference type="Gene3D" id="3.30.450.150">
    <property type="entry name" value="Haem-degrading domain"/>
    <property type="match status" value="1"/>
</dbReference>
<name>A0A5C3QUD0_9AGAR</name>
<gene>
    <name evidence="2" type="ORF">BDV98DRAFT_522639</name>
</gene>
<dbReference type="PANTHER" id="PTHR28255">
    <property type="match status" value="1"/>
</dbReference>
<protein>
    <submittedName>
        <fullName evidence="2">Uncharacterized protein</fullName>
    </submittedName>
</protein>
<dbReference type="GO" id="GO:0006620">
    <property type="term" value="P:post-translational protein targeting to endoplasmic reticulum membrane"/>
    <property type="evidence" value="ECO:0007669"/>
    <property type="project" value="TreeGrafter"/>
</dbReference>
<feature type="region of interest" description="Disordered" evidence="1">
    <location>
        <begin position="184"/>
        <end position="262"/>
    </location>
</feature>
<sequence length="262" mass="28629">MFSGLQTMPRTDADLAAQALIEEGSFRFPFFSASDAVTLGLSLRKRFRLSSRHNKGKGLVISVQTIAGHTLFSCTVGDLGHVSGVGDVSLDSWACLEDIMNVVKQTGHSSFYVEKGMSALGKTAKQMGMQNESRVSGGAFPIWLENAHCCPIAVIACYSGSSNDDHNLTVTTIKDFLRKLSREATTDRHTETPAQSVMTTSSILPTIPRHHEYGSVSHTSEPGIPESEYRGGSEYSRGASPYEQMMQRGEHDDHLDDHSTER</sequence>
<dbReference type="InterPro" id="IPR010371">
    <property type="entry name" value="YBR137W-like"/>
</dbReference>
<dbReference type="EMBL" id="ML178816">
    <property type="protein sequence ID" value="TFL05522.1"/>
    <property type="molecule type" value="Genomic_DNA"/>
</dbReference>
<dbReference type="OrthoDB" id="2209940at2759"/>
<feature type="compositionally biased region" description="Basic and acidic residues" evidence="1">
    <location>
        <begin position="248"/>
        <end position="262"/>
    </location>
</feature>
<reference evidence="2 3" key="1">
    <citation type="journal article" date="2019" name="Nat. Ecol. Evol.">
        <title>Megaphylogeny resolves global patterns of mushroom evolution.</title>
        <authorList>
            <person name="Varga T."/>
            <person name="Krizsan K."/>
            <person name="Foldi C."/>
            <person name="Dima B."/>
            <person name="Sanchez-Garcia M."/>
            <person name="Sanchez-Ramirez S."/>
            <person name="Szollosi G.J."/>
            <person name="Szarkandi J.G."/>
            <person name="Papp V."/>
            <person name="Albert L."/>
            <person name="Andreopoulos W."/>
            <person name="Angelini C."/>
            <person name="Antonin V."/>
            <person name="Barry K.W."/>
            <person name="Bougher N.L."/>
            <person name="Buchanan P."/>
            <person name="Buyck B."/>
            <person name="Bense V."/>
            <person name="Catcheside P."/>
            <person name="Chovatia M."/>
            <person name="Cooper J."/>
            <person name="Damon W."/>
            <person name="Desjardin D."/>
            <person name="Finy P."/>
            <person name="Geml J."/>
            <person name="Haridas S."/>
            <person name="Hughes K."/>
            <person name="Justo A."/>
            <person name="Karasinski D."/>
            <person name="Kautmanova I."/>
            <person name="Kiss B."/>
            <person name="Kocsube S."/>
            <person name="Kotiranta H."/>
            <person name="LaButti K.M."/>
            <person name="Lechner B.E."/>
            <person name="Liimatainen K."/>
            <person name="Lipzen A."/>
            <person name="Lukacs Z."/>
            <person name="Mihaltcheva S."/>
            <person name="Morgado L.N."/>
            <person name="Niskanen T."/>
            <person name="Noordeloos M.E."/>
            <person name="Ohm R.A."/>
            <person name="Ortiz-Santana B."/>
            <person name="Ovrebo C."/>
            <person name="Racz N."/>
            <person name="Riley R."/>
            <person name="Savchenko A."/>
            <person name="Shiryaev A."/>
            <person name="Soop K."/>
            <person name="Spirin V."/>
            <person name="Szebenyi C."/>
            <person name="Tomsovsky M."/>
            <person name="Tulloss R.E."/>
            <person name="Uehling J."/>
            <person name="Grigoriev I.V."/>
            <person name="Vagvolgyi C."/>
            <person name="Papp T."/>
            <person name="Martin F.M."/>
            <person name="Miettinen O."/>
            <person name="Hibbett D.S."/>
            <person name="Nagy L.G."/>
        </authorList>
    </citation>
    <scope>NUCLEOTIDE SEQUENCE [LARGE SCALE GENOMIC DNA]</scope>
    <source>
        <strain evidence="2 3">CBS 309.79</strain>
    </source>
</reference>
<dbReference type="GO" id="GO:0072380">
    <property type="term" value="C:TRC complex"/>
    <property type="evidence" value="ECO:0007669"/>
    <property type="project" value="TreeGrafter"/>
</dbReference>
<accession>A0A5C3QUD0</accession>
<organism evidence="2 3">
    <name type="scientific">Pterulicium gracile</name>
    <dbReference type="NCBI Taxonomy" id="1884261"/>
    <lineage>
        <taxon>Eukaryota</taxon>
        <taxon>Fungi</taxon>
        <taxon>Dikarya</taxon>
        <taxon>Basidiomycota</taxon>
        <taxon>Agaricomycotina</taxon>
        <taxon>Agaricomycetes</taxon>
        <taxon>Agaricomycetidae</taxon>
        <taxon>Agaricales</taxon>
        <taxon>Pleurotineae</taxon>
        <taxon>Pterulaceae</taxon>
        <taxon>Pterulicium</taxon>
    </lineage>
</organism>
<dbReference type="Proteomes" id="UP000305067">
    <property type="component" value="Unassembled WGS sequence"/>
</dbReference>
<dbReference type="PANTHER" id="PTHR28255:SF1">
    <property type="entry name" value="UPF0303 PROTEIN YBR137W"/>
    <property type="match status" value="1"/>
</dbReference>
<evidence type="ECO:0000313" key="3">
    <source>
        <dbReference type="Proteomes" id="UP000305067"/>
    </source>
</evidence>
<keyword evidence="3" id="KW-1185">Reference proteome</keyword>
<dbReference type="AlphaFoldDB" id="A0A5C3QUD0"/>
<feature type="compositionally biased region" description="Polar residues" evidence="1">
    <location>
        <begin position="192"/>
        <end position="204"/>
    </location>
</feature>
<evidence type="ECO:0000256" key="1">
    <source>
        <dbReference type="SAM" id="MobiDB-lite"/>
    </source>
</evidence>
<evidence type="ECO:0000313" key="2">
    <source>
        <dbReference type="EMBL" id="TFL05522.1"/>
    </source>
</evidence>
<dbReference type="InterPro" id="IPR038084">
    <property type="entry name" value="PduO/GlcC-like_sf"/>
</dbReference>